<dbReference type="InterPro" id="IPR036928">
    <property type="entry name" value="AS_sf"/>
</dbReference>
<dbReference type="PANTHER" id="PTHR46310">
    <property type="entry name" value="AMIDASE 1"/>
    <property type="match status" value="1"/>
</dbReference>
<gene>
    <name evidence="3" type="ORF">KFE25_005729</name>
</gene>
<dbReference type="SUPFAM" id="SSF75304">
    <property type="entry name" value="Amidase signature (AS) enzymes"/>
    <property type="match status" value="1"/>
</dbReference>
<name>A0A8J6C996_DIALT</name>
<dbReference type="EMBL" id="JAGTXO010000043">
    <property type="protein sequence ID" value="KAG8459218.1"/>
    <property type="molecule type" value="Genomic_DNA"/>
</dbReference>
<feature type="region of interest" description="Disordered" evidence="1">
    <location>
        <begin position="201"/>
        <end position="221"/>
    </location>
</feature>
<dbReference type="OrthoDB" id="245563at2759"/>
<evidence type="ECO:0000313" key="4">
    <source>
        <dbReference type="Proteomes" id="UP000751190"/>
    </source>
</evidence>
<dbReference type="Gene3D" id="3.90.1300.10">
    <property type="entry name" value="Amidase signature (AS) domain"/>
    <property type="match status" value="2"/>
</dbReference>
<proteinExistence type="predicted"/>
<dbReference type="AlphaFoldDB" id="A0A8J6C996"/>
<evidence type="ECO:0000259" key="2">
    <source>
        <dbReference type="Pfam" id="PF01425"/>
    </source>
</evidence>
<sequence>MAPTSRVGRVRVLHHCLSAPMQPREVPGAAKGPLGGLRFVAQANIDAAGVRTGNGSPAWAMSHQPSRRSAPCVGALLRAGALLMGMAHMDELGLSLAGMNAHYGALDNPAAPGRAPGGAASGPAVAVASGAAALALATDARGSVRIPASHCGLYGLRTTHGRIPLDGVCPLAPSLDAFGLLAADADVALAGARALLHAPRADAEPDEGGGEGAPREPPPPTRVVVLFADDAMRLFSSAEQTDLEPGAAAELDARFRESAMRAAAELGAHGGEGGEREAGEASVRCIDVGAHLLDAVGAPLAAFVPPTPPAGNASPGCALPADSPGLRAAGALLESVWAEEVSEALSDWLHAYEEIAGCPPALGEGTAELLARAASAARLPDGGRGVRAALSSALDTLLASHEEPTADGAAVEGARVLALLCMPAAPSVAPAADGALERGECGEEYVARGAALSALASLAGCPQLVVPTGTARLAGGASLPLAVSFVARRGRDEQLVCAAARAARARARVELGGAARA</sequence>
<evidence type="ECO:0000256" key="1">
    <source>
        <dbReference type="SAM" id="MobiDB-lite"/>
    </source>
</evidence>
<dbReference type="InterPro" id="IPR023631">
    <property type="entry name" value="Amidase_dom"/>
</dbReference>
<reference evidence="3" key="1">
    <citation type="submission" date="2021-05" db="EMBL/GenBank/DDBJ databases">
        <title>The genome of the haptophyte Pavlova lutheri (Diacronema luteri, Pavlovales) - a model for lipid biosynthesis in eukaryotic algae.</title>
        <authorList>
            <person name="Hulatt C.J."/>
            <person name="Posewitz M.C."/>
        </authorList>
    </citation>
    <scope>NUCLEOTIDE SEQUENCE</scope>
    <source>
        <strain evidence="3">NIVA-4/92</strain>
    </source>
</reference>
<accession>A0A8J6C996</accession>
<organism evidence="3 4">
    <name type="scientific">Diacronema lutheri</name>
    <name type="common">Unicellular marine alga</name>
    <name type="synonym">Monochrysis lutheri</name>
    <dbReference type="NCBI Taxonomy" id="2081491"/>
    <lineage>
        <taxon>Eukaryota</taxon>
        <taxon>Haptista</taxon>
        <taxon>Haptophyta</taxon>
        <taxon>Pavlovophyceae</taxon>
        <taxon>Pavlovales</taxon>
        <taxon>Pavlovaceae</taxon>
        <taxon>Diacronema</taxon>
    </lineage>
</organism>
<evidence type="ECO:0000313" key="3">
    <source>
        <dbReference type="EMBL" id="KAG8459218.1"/>
    </source>
</evidence>
<dbReference type="Proteomes" id="UP000751190">
    <property type="component" value="Unassembled WGS sequence"/>
</dbReference>
<feature type="domain" description="Amidase" evidence="2">
    <location>
        <begin position="25"/>
        <end position="194"/>
    </location>
</feature>
<protein>
    <recommendedName>
        <fullName evidence="2">Amidase domain-containing protein</fullName>
    </recommendedName>
</protein>
<dbReference type="Pfam" id="PF01425">
    <property type="entry name" value="Amidase"/>
    <property type="match status" value="1"/>
</dbReference>
<dbReference type="OMA" id="EYDACEV"/>
<dbReference type="PANTHER" id="PTHR46310:SF7">
    <property type="entry name" value="AMIDASE 1"/>
    <property type="match status" value="1"/>
</dbReference>
<keyword evidence="4" id="KW-1185">Reference proteome</keyword>
<comment type="caution">
    <text evidence="3">The sequence shown here is derived from an EMBL/GenBank/DDBJ whole genome shotgun (WGS) entry which is preliminary data.</text>
</comment>